<evidence type="ECO:0000256" key="2">
    <source>
        <dbReference type="ARBA" id="ARBA00022729"/>
    </source>
</evidence>
<name>A0A5N3P6F6_9HYPH</name>
<dbReference type="GO" id="GO:0006865">
    <property type="term" value="P:amino acid transport"/>
    <property type="evidence" value="ECO:0007669"/>
    <property type="project" value="UniProtKB-KW"/>
</dbReference>
<dbReference type="PANTHER" id="PTHR30483">
    <property type="entry name" value="LEUCINE-SPECIFIC-BINDING PROTEIN"/>
    <property type="match status" value="1"/>
</dbReference>
<organism evidence="5 6">
    <name type="scientific">Microvirga brassicacearum</name>
    <dbReference type="NCBI Taxonomy" id="2580413"/>
    <lineage>
        <taxon>Bacteria</taxon>
        <taxon>Pseudomonadati</taxon>
        <taxon>Pseudomonadota</taxon>
        <taxon>Alphaproteobacteria</taxon>
        <taxon>Hyphomicrobiales</taxon>
        <taxon>Methylobacteriaceae</taxon>
        <taxon>Microvirga</taxon>
    </lineage>
</organism>
<comment type="similarity">
    <text evidence="1">Belongs to the leucine-binding protein family.</text>
</comment>
<dbReference type="RefSeq" id="WP_150947436.1">
    <property type="nucleotide sequence ID" value="NZ_VCMV01000037.1"/>
</dbReference>
<accession>A0A5N3P6F6</accession>
<dbReference type="InterPro" id="IPR006311">
    <property type="entry name" value="TAT_signal"/>
</dbReference>
<keyword evidence="2" id="KW-0732">Signal</keyword>
<dbReference type="Gene3D" id="3.40.50.2300">
    <property type="match status" value="2"/>
</dbReference>
<keyword evidence="3" id="KW-0813">Transport</keyword>
<reference evidence="5 6" key="1">
    <citation type="journal article" date="2019" name="Microorganisms">
        <title>Genome Insights into the Novel Species Microvirga brassicacearum, a Rapeseed Endophyte with Biotechnological Potential.</title>
        <authorList>
            <person name="Jimenez-Gomez A."/>
            <person name="Saati-Santamaria Z."/>
            <person name="Igual J.M."/>
            <person name="Rivas R."/>
            <person name="Mateos P.F."/>
            <person name="Garcia-Fraile P."/>
        </authorList>
    </citation>
    <scope>NUCLEOTIDE SEQUENCE [LARGE SCALE GENOMIC DNA]</scope>
    <source>
        <strain evidence="5 6">CDVBN77</strain>
    </source>
</reference>
<dbReference type="SUPFAM" id="SSF53822">
    <property type="entry name" value="Periplasmic binding protein-like I"/>
    <property type="match status" value="1"/>
</dbReference>
<evidence type="ECO:0000313" key="6">
    <source>
        <dbReference type="Proteomes" id="UP000325684"/>
    </source>
</evidence>
<evidence type="ECO:0000259" key="4">
    <source>
        <dbReference type="Pfam" id="PF13458"/>
    </source>
</evidence>
<dbReference type="EMBL" id="VCMV01000037">
    <property type="protein sequence ID" value="KAB0265310.1"/>
    <property type="molecule type" value="Genomic_DNA"/>
</dbReference>
<dbReference type="PROSITE" id="PS51318">
    <property type="entry name" value="TAT"/>
    <property type="match status" value="1"/>
</dbReference>
<keyword evidence="3" id="KW-0029">Amino-acid transport</keyword>
<dbReference type="InterPro" id="IPR028081">
    <property type="entry name" value="Leu-bd"/>
</dbReference>
<proteinExistence type="inferred from homology"/>
<keyword evidence="6" id="KW-1185">Reference proteome</keyword>
<dbReference type="InterPro" id="IPR051010">
    <property type="entry name" value="BCAA_transport"/>
</dbReference>
<evidence type="ECO:0000313" key="5">
    <source>
        <dbReference type="EMBL" id="KAB0265310.1"/>
    </source>
</evidence>
<dbReference type="Proteomes" id="UP000325684">
    <property type="component" value="Unassembled WGS sequence"/>
</dbReference>
<evidence type="ECO:0000256" key="1">
    <source>
        <dbReference type="ARBA" id="ARBA00010062"/>
    </source>
</evidence>
<sequence length="416" mass="44748">MAITRRQVLRTTGSGLIAAAAARYLPAGSAHAQAGAKTLVFGGSIPMSGASAETGQNVLFGYRAAIKKINEDLGGVKIGNETYKLDVKMFDDASDPSRATTLIQRQVDEGINYFLGSFGSNIVLPSCAITERARRPMVQAGAGSDLVFTQKRKYVFGVFPRASLQFETSADFLKSLTPAVKRVAFIYTNDAFSKFQAEGGKKALEDKGMSVADMIQLPAQVSDVSTVLSSIRANPPDVLICCVHDDAAILIARQMVSTGTNVNLLYQTLGPQTEAYRQALGNYANGVVTQAYWSEGAAFKGSYFGTAKDFADYYRKNFDRPLTYHMASGAACILAYVEAMKNAGSIAPEDVRDALAKLDFKCFYGHIRFTADGDGDPKLLGPLIVQNQSGKVEVVFPEEAAAAKAVYPVPSWKDRA</sequence>
<dbReference type="CDD" id="cd06338">
    <property type="entry name" value="PBP1_ABC_ligand_binding-like"/>
    <property type="match status" value="1"/>
</dbReference>
<feature type="domain" description="Leucine-binding protein" evidence="4">
    <location>
        <begin position="41"/>
        <end position="372"/>
    </location>
</feature>
<comment type="caution">
    <text evidence="5">The sequence shown here is derived from an EMBL/GenBank/DDBJ whole genome shotgun (WGS) entry which is preliminary data.</text>
</comment>
<dbReference type="AlphaFoldDB" id="A0A5N3P6F6"/>
<dbReference type="PANTHER" id="PTHR30483:SF37">
    <property type="entry name" value="ABC TRANSPORTER SUBSTRATE-BINDING PROTEIN"/>
    <property type="match status" value="1"/>
</dbReference>
<gene>
    <name evidence="5" type="ORF">FEZ63_19030</name>
</gene>
<dbReference type="InterPro" id="IPR028082">
    <property type="entry name" value="Peripla_BP_I"/>
</dbReference>
<evidence type="ECO:0000256" key="3">
    <source>
        <dbReference type="ARBA" id="ARBA00022970"/>
    </source>
</evidence>
<dbReference type="OrthoDB" id="9791590at2"/>
<protein>
    <recommendedName>
        <fullName evidence="4">Leucine-binding protein domain-containing protein</fullName>
    </recommendedName>
</protein>
<dbReference type="Pfam" id="PF13458">
    <property type="entry name" value="Peripla_BP_6"/>
    <property type="match status" value="1"/>
</dbReference>